<evidence type="ECO:0008006" key="4">
    <source>
        <dbReference type="Google" id="ProtNLM"/>
    </source>
</evidence>
<accession>A0ABQ7B991</accession>
<dbReference type="PANTHER" id="PTHR31642:SF26">
    <property type="entry name" value="HXXXD-TYPE ACYL-TRANSFERASE FAMILY PROTEIN"/>
    <property type="match status" value="1"/>
</dbReference>
<dbReference type="EMBL" id="QGKV02001507">
    <property type="protein sequence ID" value="KAF3528839.1"/>
    <property type="molecule type" value="Genomic_DNA"/>
</dbReference>
<name>A0ABQ7B991_BRACR</name>
<dbReference type="InterPro" id="IPR050317">
    <property type="entry name" value="Plant_Fungal_Acyltransferase"/>
</dbReference>
<reference evidence="2 3" key="1">
    <citation type="journal article" date="2020" name="BMC Genomics">
        <title>Intraspecific diversification of the crop wild relative Brassica cretica Lam. using demographic model selection.</title>
        <authorList>
            <person name="Kioukis A."/>
            <person name="Michalopoulou V.A."/>
            <person name="Briers L."/>
            <person name="Pirintsos S."/>
            <person name="Studholme D.J."/>
            <person name="Pavlidis P."/>
            <person name="Sarris P.F."/>
        </authorList>
    </citation>
    <scope>NUCLEOTIDE SEQUENCE [LARGE SCALE GENOMIC DNA]</scope>
    <source>
        <strain evidence="3">cv. PFS-1207/04</strain>
    </source>
</reference>
<evidence type="ECO:0000313" key="2">
    <source>
        <dbReference type="EMBL" id="KAF3528839.1"/>
    </source>
</evidence>
<keyword evidence="3" id="KW-1185">Reference proteome</keyword>
<gene>
    <name evidence="2" type="ORF">DY000_02036793</name>
</gene>
<comment type="caution">
    <text evidence="2">The sequence shown here is derived from an EMBL/GenBank/DDBJ whole genome shotgun (WGS) entry which is preliminary data.</text>
</comment>
<dbReference type="InterPro" id="IPR023213">
    <property type="entry name" value="CAT-like_dom_sf"/>
</dbReference>
<proteinExistence type="inferred from homology"/>
<organism evidence="2 3">
    <name type="scientific">Brassica cretica</name>
    <name type="common">Mustard</name>
    <dbReference type="NCBI Taxonomy" id="69181"/>
    <lineage>
        <taxon>Eukaryota</taxon>
        <taxon>Viridiplantae</taxon>
        <taxon>Streptophyta</taxon>
        <taxon>Embryophyta</taxon>
        <taxon>Tracheophyta</taxon>
        <taxon>Spermatophyta</taxon>
        <taxon>Magnoliopsida</taxon>
        <taxon>eudicotyledons</taxon>
        <taxon>Gunneridae</taxon>
        <taxon>Pentapetalae</taxon>
        <taxon>rosids</taxon>
        <taxon>malvids</taxon>
        <taxon>Brassicales</taxon>
        <taxon>Brassicaceae</taxon>
        <taxon>Brassiceae</taxon>
        <taxon>Brassica</taxon>
    </lineage>
</organism>
<dbReference type="Proteomes" id="UP000266723">
    <property type="component" value="Unassembled WGS sequence"/>
</dbReference>
<comment type="similarity">
    <text evidence="1">Belongs to the plant acyltransferase family.</text>
</comment>
<dbReference type="PANTHER" id="PTHR31642">
    <property type="entry name" value="TRICHOTHECENE 3-O-ACETYLTRANSFERASE"/>
    <property type="match status" value="1"/>
</dbReference>
<evidence type="ECO:0000256" key="1">
    <source>
        <dbReference type="ARBA" id="ARBA00009861"/>
    </source>
</evidence>
<dbReference type="Gene3D" id="3.30.559.10">
    <property type="entry name" value="Chloramphenicol acetyltransferase-like domain"/>
    <property type="match status" value="2"/>
</dbReference>
<dbReference type="Pfam" id="PF02458">
    <property type="entry name" value="Transferase"/>
    <property type="match status" value="1"/>
</dbReference>
<evidence type="ECO:0000313" key="3">
    <source>
        <dbReference type="Proteomes" id="UP000266723"/>
    </source>
</evidence>
<protein>
    <recommendedName>
        <fullName evidence="4">START domain-containing protein</fullName>
    </recommendedName>
</protein>
<sequence>MIEARATRTVEEWRRSVTREEELKLVTEFESGGLAIGLSCTHLLADPVCAMMFIRTWADLTLTRNMMTPPLFHSLPPRRFSNHKLSNNQLLSHYIRSCSLTAPPPNITEDRMVTITLLFPDPMVQSGENEPGLTGFEILSGLFCVCVSRAKGKRNELMDMSLCLDVRKLLRLDQSYFGNCMVYHKVHYSKPVKAIDRLLLLSYVVQEIHNVTKRLDYHAVMDLVEWLGRNNKNPISNGSDLVCTNLENMGNPRPIMFEEDLMLSHLSCYVEGPVAGGGQVIVLPSPSGEGPMSRVVMISLPQREMVKVLEDELLQSFSPVVLMETTKQINQ</sequence>